<dbReference type="Pfam" id="PF17043">
    <property type="entry name" value="MAT1-1-2"/>
    <property type="match status" value="1"/>
</dbReference>
<accession>A0A075MEE1</accession>
<protein>
    <submittedName>
        <fullName evidence="1">MAT 1.1.2</fullName>
    </submittedName>
</protein>
<proteinExistence type="predicted"/>
<organism evidence="1">
    <name type="scientific">Fusarium azukiicola</name>
    <dbReference type="NCBI Taxonomy" id="1174670"/>
    <lineage>
        <taxon>Eukaryota</taxon>
        <taxon>Fungi</taxon>
        <taxon>Dikarya</taxon>
        <taxon>Ascomycota</taxon>
        <taxon>Pezizomycotina</taxon>
        <taxon>Sordariomycetes</taxon>
        <taxon>Hypocreomycetidae</taxon>
        <taxon>Hypocreales</taxon>
        <taxon>Nectriaceae</taxon>
        <taxon>Fusarium</taxon>
    </lineage>
</organism>
<name>A0A075MEE1_9HYPO</name>
<dbReference type="AlphaFoldDB" id="A0A075MEE1"/>
<sequence length="340" mass="38428">MEGAFSLSPLWNELSIVRKAAPTLKALHGMVLKRILRDIPLPEPGGQKLQTEDILGAVSSFIPQLLLDLSEDNDVLSGIRALAAAEAQRHNPWAIVQASISMWYAEVVPVLAKELKSTEDDTREKWGLDVAWENIDFQELPFANLGLMAMLVVGDIWENPTDLKLQSACLIAHTAVSFLFIARILGPHIIEYPWRSLSTYIQGQRAQELVFKVSLSIAAKGYSLSRPPQGPAIEFNVDPRNIRVSNQGRKLLVRVAIDEEWRSLPFWHPYRRVPGSPWNNYIKNTQWRTFSTSPRPPPTWIKYHLPSSAHTLTDAIEDDYNSLRTQISQVSCLPHHPLKH</sequence>
<dbReference type="InterPro" id="IPR031472">
    <property type="entry name" value="MAT1-1-2/MatA-2/Smr1"/>
</dbReference>
<dbReference type="EMBL" id="KF706649">
    <property type="protein sequence ID" value="AIF79398.1"/>
    <property type="molecule type" value="Genomic_DNA"/>
</dbReference>
<reference evidence="1" key="1">
    <citation type="journal article" date="2014" name="Mycologia">
        <title>Genetic architecture and evolution of the mating type locus in fusaria that cause soybean sudden death syndrome and bean root rot.</title>
        <authorList>
            <person name="Hughes T.J."/>
            <person name="O'Donnell K."/>
            <person name="Sink S."/>
            <person name="Rooney A.P."/>
            <person name="Scandiani M.M."/>
            <person name="Luque A."/>
            <person name="Bhattacharyya M.K."/>
            <person name="Huang X."/>
        </authorList>
    </citation>
    <scope>NUCLEOTIDE SEQUENCE</scope>
    <source>
        <strain evidence="1">NRRL 54366</strain>
    </source>
</reference>
<evidence type="ECO:0000313" key="1">
    <source>
        <dbReference type="EMBL" id="AIF79398.1"/>
    </source>
</evidence>